<dbReference type="GeneID" id="6754025"/>
<dbReference type="Gene3D" id="3.40.50.12780">
    <property type="entry name" value="N-terminal domain of ligase-like"/>
    <property type="match status" value="2"/>
</dbReference>
<dbReference type="Pfam" id="PF13570">
    <property type="entry name" value="Beta-prop_ACSF4"/>
    <property type="match status" value="1"/>
</dbReference>
<evidence type="ECO:0000313" key="5">
    <source>
        <dbReference type="Proteomes" id="UP000009022"/>
    </source>
</evidence>
<dbReference type="InterPro" id="IPR011047">
    <property type="entry name" value="Quinoprotein_ADH-like_sf"/>
</dbReference>
<evidence type="ECO:0000259" key="1">
    <source>
        <dbReference type="Pfam" id="PF00501"/>
    </source>
</evidence>
<evidence type="ECO:0000313" key="4">
    <source>
        <dbReference type="EMBL" id="EDV24494.1"/>
    </source>
</evidence>
<feature type="domain" description="Pyrrolo-quinoline quinone repeat" evidence="3">
    <location>
        <begin position="647"/>
        <end position="835"/>
    </location>
</feature>
<dbReference type="InterPro" id="IPR000873">
    <property type="entry name" value="AMP-dep_synth/lig_dom"/>
</dbReference>
<accession>B3RXV2</accession>
<dbReference type="eggNOG" id="KOG4649">
    <property type="taxonomic scope" value="Eukaryota"/>
</dbReference>
<dbReference type="InterPro" id="IPR018391">
    <property type="entry name" value="PQQ_b-propeller_rpt"/>
</dbReference>
<feature type="domain" description="AMP-dependent synthetase/ligase" evidence="1">
    <location>
        <begin position="165"/>
        <end position="343"/>
    </location>
</feature>
<dbReference type="Gene3D" id="3.30.300.30">
    <property type="match status" value="1"/>
</dbReference>
<dbReference type="PANTHER" id="PTHR44394">
    <property type="entry name" value="BETA-ALANINE-ACTIVATING ENZYME"/>
    <property type="match status" value="1"/>
</dbReference>
<dbReference type="InterPro" id="IPR052091">
    <property type="entry name" value="Beta-ala_Activ/Resist"/>
</dbReference>
<dbReference type="eggNOG" id="KOG1178">
    <property type="taxonomic scope" value="Eukaryota"/>
</dbReference>
<reference evidence="4 5" key="1">
    <citation type="journal article" date="2008" name="Nature">
        <title>The Trichoplax genome and the nature of placozoans.</title>
        <authorList>
            <person name="Srivastava M."/>
            <person name="Begovic E."/>
            <person name="Chapman J."/>
            <person name="Putnam N.H."/>
            <person name="Hellsten U."/>
            <person name="Kawashima T."/>
            <person name="Kuo A."/>
            <person name="Mitros T."/>
            <person name="Salamov A."/>
            <person name="Carpenter M.L."/>
            <person name="Signorovitch A.Y."/>
            <person name="Moreno M.A."/>
            <person name="Kamm K."/>
            <person name="Grimwood J."/>
            <person name="Schmutz J."/>
            <person name="Shapiro H."/>
            <person name="Grigoriev I.V."/>
            <person name="Buss L.W."/>
            <person name="Schierwater B."/>
            <person name="Dellaporta S.L."/>
            <person name="Rokhsar D.S."/>
        </authorList>
    </citation>
    <scope>NUCLEOTIDE SEQUENCE [LARGE SCALE GENOMIC DNA]</scope>
    <source>
        <strain evidence="4 5">Grell-BS-1999</strain>
    </source>
</reference>
<keyword evidence="5" id="KW-1185">Reference proteome</keyword>
<gene>
    <name evidence="4" type="ORF">TRIADDRAFT_56341</name>
</gene>
<dbReference type="Pfam" id="PF13193">
    <property type="entry name" value="AMP-binding_C"/>
    <property type="match status" value="1"/>
</dbReference>
<dbReference type="SUPFAM" id="SSF50998">
    <property type="entry name" value="Quinoprotein alcohol dehydrogenase-like"/>
    <property type="match status" value="1"/>
</dbReference>
<dbReference type="PhylomeDB" id="B3RXV2"/>
<dbReference type="InParanoid" id="B3RXV2"/>
<dbReference type="RefSeq" id="XP_002112384.1">
    <property type="nucleotide sequence ID" value="XM_002112348.1"/>
</dbReference>
<dbReference type="SUPFAM" id="SSF56801">
    <property type="entry name" value="Acetyl-CoA synthetase-like"/>
    <property type="match status" value="1"/>
</dbReference>
<dbReference type="InterPro" id="IPR045851">
    <property type="entry name" value="AMP-bd_C_sf"/>
</dbReference>
<dbReference type="AlphaFoldDB" id="B3RXV2"/>
<dbReference type="InterPro" id="IPR025110">
    <property type="entry name" value="AMP-bd_C"/>
</dbReference>
<organism evidence="4 5">
    <name type="scientific">Trichoplax adhaerens</name>
    <name type="common">Trichoplax reptans</name>
    <dbReference type="NCBI Taxonomy" id="10228"/>
    <lineage>
        <taxon>Eukaryota</taxon>
        <taxon>Metazoa</taxon>
        <taxon>Placozoa</taxon>
        <taxon>Uniplacotomia</taxon>
        <taxon>Trichoplacea</taxon>
        <taxon>Trichoplacidae</taxon>
        <taxon>Trichoplax</taxon>
    </lineage>
</organism>
<dbReference type="PANTHER" id="PTHR44394:SF1">
    <property type="entry name" value="BETA-ALANINE-ACTIVATING ENZYME"/>
    <property type="match status" value="1"/>
</dbReference>
<name>B3RXV2_TRIAD</name>
<dbReference type="CTD" id="6754025"/>
<dbReference type="OMA" id="NKTDSCN"/>
<sequence>MDHLKWPSKYVTSSLSAATTLHSLFWTTATNYPHNLAVVYDDLDQKCFLSYQQLANFSDQVANAIEDLFEHQTVDEVIGLYSKQDLALLPALLGILTSSAAYTPIDLSLPTCDQDDWLDKLQISTVIVEEDLIQDFKRLKWTEDVRTKKIHGPNSINLLLVRRMSHTNQERKNNSDIVFLASPLTFDPSVVQIFIALATGAAILIAPNEIKIRPRQLCKVLFHRNKITVFQVTPSMLYNFGNDLIKSDILSKSTSLKILAIGGEPFPEMKFLRNCYHPACKVQIFNLYGITEVSSWATYYRADLISDDNIPLGLPITDTILEIYDDNGHKISQGMGVLWIGGKRRICYINDENFICDKTMRSSGDYVRKDENGFIWYIGRRDCQIKRQGKRINLKSIKEEILRKMPSVLNCHLIADENKQWCRLVAFITTSLDRSDYDEYSKTVIEIRKNLKGVLSTNSNPDDVHVVEHLPLTNNGKIDDKALLQYHRLNFYADYNQSLLQYIDTIWKKCTNLDEQIEPITADEATFLSNGSSINAVRLVNLIEDWLESKYSGLKLPKLLDFILHKSFKDVYRYVSGEIANFIELNNESIAAIEDSKRDKRQLIDNNSDLETSSSKRIKFILPSINNQINNMIRYVKKGNIMEAFGKFVYIGSHFHIFAAINMDSGEILWETILGDRIESSATVSVCGKYVIVGCYDHRVYTLDRTTGAIVWQFVTNGPVKSSPLTDPETGLIWIGSHDHYVYALNITGKCARFRIDCKDGSCFSSPCLGTSPRLLYTATLAGTILAIDPDNGNIFWQFHCSRAIFSSPCVIPAGICVGCTNGTIIALDNEGSEKTFKWFYR</sequence>
<dbReference type="EMBL" id="DS985245">
    <property type="protein sequence ID" value="EDV24494.1"/>
    <property type="molecule type" value="Genomic_DNA"/>
</dbReference>
<feature type="domain" description="AMP-binding enzyme C-terminal" evidence="2">
    <location>
        <begin position="399"/>
        <end position="477"/>
    </location>
</feature>
<feature type="domain" description="AMP-dependent synthetase/ligase" evidence="1">
    <location>
        <begin position="25"/>
        <end position="135"/>
    </location>
</feature>
<dbReference type="HOGENOM" id="CLU_010423_0_0_1"/>
<dbReference type="Proteomes" id="UP000009022">
    <property type="component" value="Unassembled WGS sequence"/>
</dbReference>
<dbReference type="FunCoup" id="B3RXV2">
    <property type="interactions" value="1348"/>
</dbReference>
<evidence type="ECO:0000259" key="3">
    <source>
        <dbReference type="Pfam" id="PF13570"/>
    </source>
</evidence>
<dbReference type="Gene3D" id="2.130.10.10">
    <property type="entry name" value="YVTN repeat-like/Quinoprotein amine dehydrogenase"/>
    <property type="match status" value="1"/>
</dbReference>
<dbReference type="InterPro" id="IPR015943">
    <property type="entry name" value="WD40/YVTN_repeat-like_dom_sf"/>
</dbReference>
<dbReference type="KEGG" id="tad:TRIADDRAFT_56341"/>
<dbReference type="GO" id="GO:0043041">
    <property type="term" value="P:amino acid activation for nonribosomal peptide biosynthetic process"/>
    <property type="evidence" value="ECO:0000318"/>
    <property type="project" value="GO_Central"/>
</dbReference>
<dbReference type="InterPro" id="IPR002372">
    <property type="entry name" value="PQQ_rpt_dom"/>
</dbReference>
<dbReference type="InterPro" id="IPR042099">
    <property type="entry name" value="ANL_N_sf"/>
</dbReference>
<dbReference type="Pfam" id="PF00501">
    <property type="entry name" value="AMP-binding"/>
    <property type="match status" value="2"/>
</dbReference>
<dbReference type="STRING" id="10228.B3RXV2"/>
<protein>
    <recommendedName>
        <fullName evidence="6">AMP-dependent synthetase/ligase domain-containing protein</fullName>
    </recommendedName>
</protein>
<dbReference type="OrthoDB" id="408177at2759"/>
<evidence type="ECO:0000259" key="2">
    <source>
        <dbReference type="Pfam" id="PF13193"/>
    </source>
</evidence>
<evidence type="ECO:0008006" key="6">
    <source>
        <dbReference type="Google" id="ProtNLM"/>
    </source>
</evidence>
<dbReference type="SMART" id="SM00564">
    <property type="entry name" value="PQQ"/>
    <property type="match status" value="3"/>
</dbReference>
<proteinExistence type="predicted"/>